<keyword evidence="2" id="KW-1185">Reference proteome</keyword>
<sequence>MRFSLLTVITLVGAACAAKLPSGAPCKKDGSMGVCASNLCVQTPNKAQGVCK</sequence>
<dbReference type="Proteomes" id="UP001177260">
    <property type="component" value="Unassembled WGS sequence"/>
</dbReference>
<gene>
    <name evidence="1" type="ORF">N8T08_005816</name>
</gene>
<evidence type="ECO:0000313" key="1">
    <source>
        <dbReference type="EMBL" id="KAK1144154.1"/>
    </source>
</evidence>
<reference evidence="1 2" key="1">
    <citation type="journal article" date="2023" name="ACS Omega">
        <title>Identification of the Neoaspergillic Acid Biosynthesis Gene Cluster by Establishing an In Vitro CRISPR-Ribonucleoprotein Genetic System in Aspergillus melleus.</title>
        <authorList>
            <person name="Yuan B."/>
            <person name="Grau M.F."/>
            <person name="Murata R.M."/>
            <person name="Torok T."/>
            <person name="Venkateswaran K."/>
            <person name="Stajich J.E."/>
            <person name="Wang C.C.C."/>
        </authorList>
    </citation>
    <scope>NUCLEOTIDE SEQUENCE [LARGE SCALE GENOMIC DNA]</scope>
    <source>
        <strain evidence="1 2">IMV 1140</strain>
    </source>
</reference>
<organism evidence="1 2">
    <name type="scientific">Aspergillus melleus</name>
    <dbReference type="NCBI Taxonomy" id="138277"/>
    <lineage>
        <taxon>Eukaryota</taxon>
        <taxon>Fungi</taxon>
        <taxon>Dikarya</taxon>
        <taxon>Ascomycota</taxon>
        <taxon>Pezizomycotina</taxon>
        <taxon>Eurotiomycetes</taxon>
        <taxon>Eurotiomycetidae</taxon>
        <taxon>Eurotiales</taxon>
        <taxon>Aspergillaceae</taxon>
        <taxon>Aspergillus</taxon>
        <taxon>Aspergillus subgen. Circumdati</taxon>
    </lineage>
</organism>
<dbReference type="EMBL" id="JAOPJF010000033">
    <property type="protein sequence ID" value="KAK1144154.1"/>
    <property type="molecule type" value="Genomic_DNA"/>
</dbReference>
<protein>
    <submittedName>
        <fullName evidence="1">Uncharacterized protein</fullName>
    </submittedName>
</protein>
<comment type="caution">
    <text evidence="1">The sequence shown here is derived from an EMBL/GenBank/DDBJ whole genome shotgun (WGS) entry which is preliminary data.</text>
</comment>
<evidence type="ECO:0000313" key="2">
    <source>
        <dbReference type="Proteomes" id="UP001177260"/>
    </source>
</evidence>
<accession>A0ACC3B221</accession>
<proteinExistence type="predicted"/>
<name>A0ACC3B221_9EURO</name>